<dbReference type="EMBL" id="MU866221">
    <property type="protein sequence ID" value="KAK4175750.1"/>
    <property type="molecule type" value="Genomic_DNA"/>
</dbReference>
<keyword evidence="2" id="KW-1185">Reference proteome</keyword>
<organism evidence="1 2">
    <name type="scientific">Triangularia setosa</name>
    <dbReference type="NCBI Taxonomy" id="2587417"/>
    <lineage>
        <taxon>Eukaryota</taxon>
        <taxon>Fungi</taxon>
        <taxon>Dikarya</taxon>
        <taxon>Ascomycota</taxon>
        <taxon>Pezizomycotina</taxon>
        <taxon>Sordariomycetes</taxon>
        <taxon>Sordariomycetidae</taxon>
        <taxon>Sordariales</taxon>
        <taxon>Podosporaceae</taxon>
        <taxon>Triangularia</taxon>
    </lineage>
</organism>
<evidence type="ECO:0000313" key="2">
    <source>
        <dbReference type="Proteomes" id="UP001302321"/>
    </source>
</evidence>
<sequence length="64" mass="7571">MNEEGDFEEIFKVEIDPGDRDFDPEKNTNFYALKKLKKHGDSNQRCRQINQSTLDLGFDLIEMF</sequence>
<reference evidence="1" key="2">
    <citation type="submission" date="2023-05" db="EMBL/GenBank/DDBJ databases">
        <authorList>
            <consortium name="Lawrence Berkeley National Laboratory"/>
            <person name="Steindorff A."/>
            <person name="Hensen N."/>
            <person name="Bonometti L."/>
            <person name="Westerberg I."/>
            <person name="Brannstrom I.O."/>
            <person name="Guillou S."/>
            <person name="Cros-Aarteil S."/>
            <person name="Calhoun S."/>
            <person name="Haridas S."/>
            <person name="Kuo A."/>
            <person name="Mondo S."/>
            <person name="Pangilinan J."/>
            <person name="Riley R."/>
            <person name="Labutti K."/>
            <person name="Andreopoulos B."/>
            <person name="Lipzen A."/>
            <person name="Chen C."/>
            <person name="Yanf M."/>
            <person name="Daum C."/>
            <person name="Ng V."/>
            <person name="Clum A."/>
            <person name="Ohm R."/>
            <person name="Martin F."/>
            <person name="Silar P."/>
            <person name="Natvig D."/>
            <person name="Lalanne C."/>
            <person name="Gautier V."/>
            <person name="Ament-Velasquez S.L."/>
            <person name="Kruys A."/>
            <person name="Hutchinson M.I."/>
            <person name="Powell A.J."/>
            <person name="Barry K."/>
            <person name="Miller A.N."/>
            <person name="Grigoriev I.V."/>
            <person name="Debuchy R."/>
            <person name="Gladieux P."/>
            <person name="Thoren M.H."/>
            <person name="Johannesson H."/>
        </authorList>
    </citation>
    <scope>NUCLEOTIDE SEQUENCE</scope>
    <source>
        <strain evidence="1">CBS 892.96</strain>
    </source>
</reference>
<comment type="caution">
    <text evidence="1">The sequence shown here is derived from an EMBL/GenBank/DDBJ whole genome shotgun (WGS) entry which is preliminary data.</text>
</comment>
<gene>
    <name evidence="1" type="ORF">QBC36DRAFT_291157</name>
</gene>
<accession>A0AAN7A759</accession>
<evidence type="ECO:0000313" key="1">
    <source>
        <dbReference type="EMBL" id="KAK4175750.1"/>
    </source>
</evidence>
<name>A0AAN7A759_9PEZI</name>
<proteinExistence type="predicted"/>
<dbReference type="Proteomes" id="UP001302321">
    <property type="component" value="Unassembled WGS sequence"/>
</dbReference>
<dbReference type="AlphaFoldDB" id="A0AAN7A759"/>
<reference evidence="1" key="1">
    <citation type="journal article" date="2023" name="Mol. Phylogenet. Evol.">
        <title>Genome-scale phylogeny and comparative genomics of the fungal order Sordariales.</title>
        <authorList>
            <person name="Hensen N."/>
            <person name="Bonometti L."/>
            <person name="Westerberg I."/>
            <person name="Brannstrom I.O."/>
            <person name="Guillou S."/>
            <person name="Cros-Aarteil S."/>
            <person name="Calhoun S."/>
            <person name="Haridas S."/>
            <person name="Kuo A."/>
            <person name="Mondo S."/>
            <person name="Pangilinan J."/>
            <person name="Riley R."/>
            <person name="LaButti K."/>
            <person name="Andreopoulos B."/>
            <person name="Lipzen A."/>
            <person name="Chen C."/>
            <person name="Yan M."/>
            <person name="Daum C."/>
            <person name="Ng V."/>
            <person name="Clum A."/>
            <person name="Steindorff A."/>
            <person name="Ohm R.A."/>
            <person name="Martin F."/>
            <person name="Silar P."/>
            <person name="Natvig D.O."/>
            <person name="Lalanne C."/>
            <person name="Gautier V."/>
            <person name="Ament-Velasquez S.L."/>
            <person name="Kruys A."/>
            <person name="Hutchinson M.I."/>
            <person name="Powell A.J."/>
            <person name="Barry K."/>
            <person name="Miller A.N."/>
            <person name="Grigoriev I.V."/>
            <person name="Debuchy R."/>
            <person name="Gladieux P."/>
            <person name="Hiltunen Thoren M."/>
            <person name="Johannesson H."/>
        </authorList>
    </citation>
    <scope>NUCLEOTIDE SEQUENCE</scope>
    <source>
        <strain evidence="1">CBS 892.96</strain>
    </source>
</reference>
<feature type="non-terminal residue" evidence="1">
    <location>
        <position position="64"/>
    </location>
</feature>
<protein>
    <submittedName>
        <fullName evidence="1">Uncharacterized protein</fullName>
    </submittedName>
</protein>